<dbReference type="Gene3D" id="3.40.630.170">
    <property type="match status" value="1"/>
</dbReference>
<keyword evidence="3" id="KW-0808">Transferase</keyword>
<dbReference type="InterPro" id="IPR016181">
    <property type="entry name" value="Acyl_CoA_acyltransferase"/>
</dbReference>
<evidence type="ECO:0000259" key="6">
    <source>
        <dbReference type="Pfam" id="PF01233"/>
    </source>
</evidence>
<evidence type="ECO:0000256" key="2">
    <source>
        <dbReference type="ARBA" id="ARBA00012923"/>
    </source>
</evidence>
<evidence type="ECO:0000313" key="7">
    <source>
        <dbReference type="EMBL" id="QHT23195.1"/>
    </source>
</evidence>
<accession>A0A6C0E6Z1</accession>
<dbReference type="InterPro" id="IPR022676">
    <property type="entry name" value="NMT_N"/>
</dbReference>
<keyword evidence="5" id="KW-1133">Transmembrane helix</keyword>
<evidence type="ECO:0000256" key="4">
    <source>
        <dbReference type="ARBA" id="ARBA00023315"/>
    </source>
</evidence>
<sequence>MFHNKIYLFTIVMILYILAFIIMCIMCFFAYIKIKHRFWAMQPVFHFYDLYYWFFNVGIIRHDLPKKNRYTNFKNVSFGKMSNLLDKTNKQMKQFIFLIQQHYLKNKDNRFHPEWINIVPYFVGHKHPCFVSFYYEPKWIEDVTNKTIIEDKRMIGAMTSRPLQVSFYNKNKPGCNTLDVYYVDYLCVDKNYRNKNVAPQLIQTHEYHQSHTNTDICVSLFKREGEMTGIIPLCFYKTYCFNMRKWTTPLGLPVTTSLLDTDSQNVFYAWKFIKETIDQTKHSIYITILPEPSNLIELIKTKNLFLKMVMNDKEVQAIYFFRKVCTSVSEGKEVLSCFASVKSKHITNELFIHAFKVSVSSIVKKYKFSYLTVENISNNDILIQNLSSKSIPEIVSPTAYFLYNFAYQTIPSNKILIIN</sequence>
<evidence type="ECO:0000256" key="3">
    <source>
        <dbReference type="ARBA" id="ARBA00022679"/>
    </source>
</evidence>
<dbReference type="GO" id="GO:0004379">
    <property type="term" value="F:glycylpeptide N-tetradecanoyltransferase activity"/>
    <property type="evidence" value="ECO:0007669"/>
    <property type="project" value="UniProtKB-EC"/>
</dbReference>
<dbReference type="EC" id="2.3.1.97" evidence="2"/>
<dbReference type="EMBL" id="MN739728">
    <property type="protein sequence ID" value="QHT23195.1"/>
    <property type="molecule type" value="Genomic_DNA"/>
</dbReference>
<protein>
    <recommendedName>
        <fullName evidence="2">glycylpeptide N-tetradecanoyltransferase</fullName>
        <ecNumber evidence="2">2.3.1.97</ecNumber>
    </recommendedName>
</protein>
<evidence type="ECO:0000256" key="5">
    <source>
        <dbReference type="SAM" id="Phobius"/>
    </source>
</evidence>
<organism evidence="7">
    <name type="scientific">viral metagenome</name>
    <dbReference type="NCBI Taxonomy" id="1070528"/>
    <lineage>
        <taxon>unclassified sequences</taxon>
        <taxon>metagenomes</taxon>
        <taxon>organismal metagenomes</taxon>
    </lineage>
</organism>
<keyword evidence="5" id="KW-0812">Transmembrane</keyword>
<dbReference type="AlphaFoldDB" id="A0A6C0E6Z1"/>
<comment type="similarity">
    <text evidence="1">Belongs to the NMT family.</text>
</comment>
<dbReference type="Pfam" id="PF01233">
    <property type="entry name" value="NMT"/>
    <property type="match status" value="1"/>
</dbReference>
<dbReference type="SUPFAM" id="SSF55729">
    <property type="entry name" value="Acyl-CoA N-acyltransferases (Nat)"/>
    <property type="match status" value="1"/>
</dbReference>
<evidence type="ECO:0000256" key="1">
    <source>
        <dbReference type="ARBA" id="ARBA00009469"/>
    </source>
</evidence>
<keyword evidence="5" id="KW-0472">Membrane</keyword>
<reference evidence="7" key="1">
    <citation type="journal article" date="2020" name="Nature">
        <title>Giant virus diversity and host interactions through global metagenomics.</title>
        <authorList>
            <person name="Schulz F."/>
            <person name="Roux S."/>
            <person name="Paez-Espino D."/>
            <person name="Jungbluth S."/>
            <person name="Walsh D.A."/>
            <person name="Denef V.J."/>
            <person name="McMahon K.D."/>
            <person name="Konstantinidis K.T."/>
            <person name="Eloe-Fadrosh E.A."/>
            <person name="Kyrpides N.C."/>
            <person name="Woyke T."/>
        </authorList>
    </citation>
    <scope>NUCLEOTIDE SEQUENCE</scope>
    <source>
        <strain evidence="7">GVMAG-M-3300023179-114</strain>
    </source>
</reference>
<feature type="domain" description="Glycylpeptide N-tetradecanoyltransferase N-terminal" evidence="6">
    <location>
        <begin position="87"/>
        <end position="203"/>
    </location>
</feature>
<proteinExistence type="inferred from homology"/>
<keyword evidence="4" id="KW-0012">Acyltransferase</keyword>
<feature type="transmembrane region" description="Helical" evidence="5">
    <location>
        <begin position="6"/>
        <end position="32"/>
    </location>
</feature>
<name>A0A6C0E6Z1_9ZZZZ</name>